<comment type="caution">
    <text evidence="3">The sequence shown here is derived from an EMBL/GenBank/DDBJ whole genome shotgun (WGS) entry which is preliminary data.</text>
</comment>
<name>A0AA40BBP4_9PEZI</name>
<dbReference type="AlphaFoldDB" id="A0AA40BBP4"/>
<dbReference type="GO" id="GO:0008081">
    <property type="term" value="F:phosphoric diester hydrolase activity"/>
    <property type="evidence" value="ECO:0007669"/>
    <property type="project" value="InterPro"/>
</dbReference>
<dbReference type="PANTHER" id="PTHR13593">
    <property type="match status" value="1"/>
</dbReference>
<sequence>MGAVLSTHPHHHPIYLASETMGNMTIRNLTITPLELKKFKRLTKAPAPAQLSGTSGLAKITARITGRKTEPPAVTPTATAADPQAGHGPSPSEEQDISGVFVQPFSESVTSITPPDTSREEQLRLTFEEAGTGHRYVVEIPGPSPSSVVMRHADATGDSTADPSGKEFTVVYLPRAAFLSIFSSANLSSWMAALPPSLPLSSLSIPGTHNSPTHYVALPSVRCQAVSVREQLDNGVRFLDIRVSCPDEASGDDDLALVHSAFPISLSGSKWFHDLLTEVYAFLDARPSETVLVSVKREGTGKGSDQLLSRHLARRYMTPDKWYTEPRIPSLAEVRGRVVLVRRFHLDDSLRGEHDGAGLGIDGSVWPDNCADGTCGSGMIRIQDFYEVGQTEDIDKKIDLARAELERAAQQACVLPGMPQAQDQGAGPLPFFINFLSASSFFNASCWPDRIAAKINPFIIEYLCTGHGAPGKGPGQLTVGDAGTGIVVMDWVGNNGDWDLVRCIVGWNTRLQLKQ</sequence>
<dbReference type="CDD" id="cd08586">
    <property type="entry name" value="PI-PLCc_BcPLC_like"/>
    <property type="match status" value="1"/>
</dbReference>
<dbReference type="InterPro" id="IPR017946">
    <property type="entry name" value="PLC-like_Pdiesterase_TIM-brl"/>
</dbReference>
<reference evidence="3" key="1">
    <citation type="submission" date="2023-06" db="EMBL/GenBank/DDBJ databases">
        <title>Genome-scale phylogeny and comparative genomics of the fungal order Sordariales.</title>
        <authorList>
            <consortium name="Lawrence Berkeley National Laboratory"/>
            <person name="Hensen N."/>
            <person name="Bonometti L."/>
            <person name="Westerberg I."/>
            <person name="Brannstrom I.O."/>
            <person name="Guillou S."/>
            <person name="Cros-Aarteil S."/>
            <person name="Calhoun S."/>
            <person name="Haridas S."/>
            <person name="Kuo A."/>
            <person name="Mondo S."/>
            <person name="Pangilinan J."/>
            <person name="Riley R."/>
            <person name="Labutti K."/>
            <person name="Andreopoulos B."/>
            <person name="Lipzen A."/>
            <person name="Chen C."/>
            <person name="Yanf M."/>
            <person name="Daum C."/>
            <person name="Ng V."/>
            <person name="Clum A."/>
            <person name="Steindorff A."/>
            <person name="Ohm R."/>
            <person name="Martin F."/>
            <person name="Silar P."/>
            <person name="Natvig D."/>
            <person name="Lalanne C."/>
            <person name="Gautier V."/>
            <person name="Ament-Velasquez S.L."/>
            <person name="Kruys A."/>
            <person name="Hutchinson M.I."/>
            <person name="Powell A.J."/>
            <person name="Barry K."/>
            <person name="Miller A.N."/>
            <person name="Grigoriev I.V."/>
            <person name="Debuchy R."/>
            <person name="Gladieux P."/>
            <person name="Thoren M.H."/>
            <person name="Johannesson H."/>
        </authorList>
    </citation>
    <scope>NUCLEOTIDE SEQUENCE</scope>
    <source>
        <strain evidence="3">SMH4607-1</strain>
    </source>
</reference>
<proteinExistence type="predicted"/>
<organism evidence="3 4">
    <name type="scientific">Lasiosphaeris hirsuta</name>
    <dbReference type="NCBI Taxonomy" id="260670"/>
    <lineage>
        <taxon>Eukaryota</taxon>
        <taxon>Fungi</taxon>
        <taxon>Dikarya</taxon>
        <taxon>Ascomycota</taxon>
        <taxon>Pezizomycotina</taxon>
        <taxon>Sordariomycetes</taxon>
        <taxon>Sordariomycetidae</taxon>
        <taxon>Sordariales</taxon>
        <taxon>Lasiosphaeriaceae</taxon>
        <taxon>Lasiosphaeris</taxon>
    </lineage>
</organism>
<keyword evidence="4" id="KW-1185">Reference proteome</keyword>
<evidence type="ECO:0000313" key="3">
    <source>
        <dbReference type="EMBL" id="KAK0731292.1"/>
    </source>
</evidence>
<evidence type="ECO:0000259" key="2">
    <source>
        <dbReference type="SMART" id="SM00148"/>
    </source>
</evidence>
<dbReference type="EMBL" id="JAUKUA010000001">
    <property type="protein sequence ID" value="KAK0731292.1"/>
    <property type="molecule type" value="Genomic_DNA"/>
</dbReference>
<feature type="region of interest" description="Disordered" evidence="1">
    <location>
        <begin position="66"/>
        <end position="96"/>
    </location>
</feature>
<gene>
    <name evidence="3" type="ORF">B0H67DRAFT_564373</name>
</gene>
<dbReference type="SUPFAM" id="SSF51695">
    <property type="entry name" value="PLC-like phosphodiesterases"/>
    <property type="match status" value="1"/>
</dbReference>
<dbReference type="GO" id="GO:0006629">
    <property type="term" value="P:lipid metabolic process"/>
    <property type="evidence" value="ECO:0007669"/>
    <property type="project" value="InterPro"/>
</dbReference>
<evidence type="ECO:0000256" key="1">
    <source>
        <dbReference type="SAM" id="MobiDB-lite"/>
    </source>
</evidence>
<dbReference type="InterPro" id="IPR051057">
    <property type="entry name" value="PI-PLC_domain"/>
</dbReference>
<protein>
    <submittedName>
        <fullName evidence="3">Phosphatidylinositol-specific phospholipase C</fullName>
    </submittedName>
</protein>
<dbReference type="Proteomes" id="UP001172102">
    <property type="component" value="Unassembled WGS sequence"/>
</dbReference>
<dbReference type="InterPro" id="IPR000909">
    <property type="entry name" value="PLipase_C_PInositol-sp_X_dom"/>
</dbReference>
<dbReference type="Pfam" id="PF00388">
    <property type="entry name" value="PI-PLC-X"/>
    <property type="match status" value="1"/>
</dbReference>
<dbReference type="PANTHER" id="PTHR13593:SF113">
    <property type="entry name" value="SI:DKEY-266F7.9"/>
    <property type="match status" value="1"/>
</dbReference>
<accession>A0AA40BBP4</accession>
<dbReference type="SMART" id="SM00148">
    <property type="entry name" value="PLCXc"/>
    <property type="match status" value="1"/>
</dbReference>
<feature type="compositionally biased region" description="Low complexity" evidence="1">
    <location>
        <begin position="71"/>
        <end position="83"/>
    </location>
</feature>
<evidence type="ECO:0000313" key="4">
    <source>
        <dbReference type="Proteomes" id="UP001172102"/>
    </source>
</evidence>
<feature type="domain" description="Phosphatidylinositol-specific phospholipase C X" evidence="2">
    <location>
        <begin position="197"/>
        <end position="343"/>
    </location>
</feature>
<dbReference type="Gene3D" id="3.20.20.190">
    <property type="entry name" value="Phosphatidylinositol (PI) phosphodiesterase"/>
    <property type="match status" value="1"/>
</dbReference>
<dbReference type="PROSITE" id="PS50007">
    <property type="entry name" value="PIPLC_X_DOMAIN"/>
    <property type="match status" value="1"/>
</dbReference>